<accession>A0A3N4HRS1</accession>
<proteinExistence type="predicted"/>
<dbReference type="EMBL" id="ML119769">
    <property type="protein sequence ID" value="RPA75188.1"/>
    <property type="molecule type" value="Genomic_DNA"/>
</dbReference>
<evidence type="ECO:0000256" key="1">
    <source>
        <dbReference type="SAM" id="MobiDB-lite"/>
    </source>
</evidence>
<feature type="region of interest" description="Disordered" evidence="1">
    <location>
        <begin position="36"/>
        <end position="61"/>
    </location>
</feature>
<dbReference type="AlphaFoldDB" id="A0A3N4HRS1"/>
<dbReference type="Proteomes" id="UP000275078">
    <property type="component" value="Unassembled WGS sequence"/>
</dbReference>
<evidence type="ECO:0000313" key="3">
    <source>
        <dbReference type="Proteomes" id="UP000275078"/>
    </source>
</evidence>
<evidence type="ECO:0000313" key="2">
    <source>
        <dbReference type="EMBL" id="RPA75188.1"/>
    </source>
</evidence>
<organism evidence="2 3">
    <name type="scientific">Ascobolus immersus RN42</name>
    <dbReference type="NCBI Taxonomy" id="1160509"/>
    <lineage>
        <taxon>Eukaryota</taxon>
        <taxon>Fungi</taxon>
        <taxon>Dikarya</taxon>
        <taxon>Ascomycota</taxon>
        <taxon>Pezizomycotina</taxon>
        <taxon>Pezizomycetes</taxon>
        <taxon>Pezizales</taxon>
        <taxon>Ascobolaceae</taxon>
        <taxon>Ascobolus</taxon>
    </lineage>
</organism>
<name>A0A3N4HRS1_ASCIM</name>
<reference evidence="2 3" key="1">
    <citation type="journal article" date="2018" name="Nat. Ecol. Evol.">
        <title>Pezizomycetes genomes reveal the molecular basis of ectomycorrhizal truffle lifestyle.</title>
        <authorList>
            <person name="Murat C."/>
            <person name="Payen T."/>
            <person name="Noel B."/>
            <person name="Kuo A."/>
            <person name="Morin E."/>
            <person name="Chen J."/>
            <person name="Kohler A."/>
            <person name="Krizsan K."/>
            <person name="Balestrini R."/>
            <person name="Da Silva C."/>
            <person name="Montanini B."/>
            <person name="Hainaut M."/>
            <person name="Levati E."/>
            <person name="Barry K.W."/>
            <person name="Belfiori B."/>
            <person name="Cichocki N."/>
            <person name="Clum A."/>
            <person name="Dockter R.B."/>
            <person name="Fauchery L."/>
            <person name="Guy J."/>
            <person name="Iotti M."/>
            <person name="Le Tacon F."/>
            <person name="Lindquist E.A."/>
            <person name="Lipzen A."/>
            <person name="Malagnac F."/>
            <person name="Mello A."/>
            <person name="Molinier V."/>
            <person name="Miyauchi S."/>
            <person name="Poulain J."/>
            <person name="Riccioni C."/>
            <person name="Rubini A."/>
            <person name="Sitrit Y."/>
            <person name="Splivallo R."/>
            <person name="Traeger S."/>
            <person name="Wang M."/>
            <person name="Zifcakova L."/>
            <person name="Wipf D."/>
            <person name="Zambonelli A."/>
            <person name="Paolocci F."/>
            <person name="Nowrousian M."/>
            <person name="Ottonello S."/>
            <person name="Baldrian P."/>
            <person name="Spatafora J.W."/>
            <person name="Henrissat B."/>
            <person name="Nagy L.G."/>
            <person name="Aury J.M."/>
            <person name="Wincker P."/>
            <person name="Grigoriev I.V."/>
            <person name="Bonfante P."/>
            <person name="Martin F.M."/>
        </authorList>
    </citation>
    <scope>NUCLEOTIDE SEQUENCE [LARGE SCALE GENOMIC DNA]</scope>
    <source>
        <strain evidence="2 3">RN42</strain>
    </source>
</reference>
<sequence length="206" mass="22942">MVDDKSGVCRAGTLHSLPRSFADLYTLASLAPRLPGAHSPPLHNGSRPSRPDTSFGLKPSRADPSATSFLSSVAHLGWHGYDHVIVDEDLEDSLREFGVGSVFVMLYNFSPEELEEKAPYKWEDFCVLWVTRDGFVAQYQLEDGTTVTDIRWKDDESVFAEIRKAIGWGTLQHPPAPVIPKVVNYFLLDYMGKEDPAFASKGDPKK</sequence>
<gene>
    <name evidence="2" type="ORF">BJ508DRAFT_332307</name>
</gene>
<keyword evidence="3" id="KW-1185">Reference proteome</keyword>
<protein>
    <submittedName>
        <fullName evidence="2">Uncharacterized protein</fullName>
    </submittedName>
</protein>